<dbReference type="EnsemblPlants" id="EMT33571">
    <property type="protein sequence ID" value="EMT33571"/>
    <property type="gene ID" value="F775_00972"/>
</dbReference>
<protein>
    <recommendedName>
        <fullName evidence="2">F-box domain-containing protein</fullName>
    </recommendedName>
</protein>
<evidence type="ECO:0000313" key="1">
    <source>
        <dbReference type="EnsemblPlants" id="EMT33571"/>
    </source>
</evidence>
<dbReference type="InterPro" id="IPR053197">
    <property type="entry name" value="F-box_SCFL_complex_component"/>
</dbReference>
<organism evidence="1">
    <name type="scientific">Aegilops tauschii</name>
    <name type="common">Tausch's goatgrass</name>
    <name type="synonym">Aegilops squarrosa</name>
    <dbReference type="NCBI Taxonomy" id="37682"/>
    <lineage>
        <taxon>Eukaryota</taxon>
        <taxon>Viridiplantae</taxon>
        <taxon>Streptophyta</taxon>
        <taxon>Embryophyta</taxon>
        <taxon>Tracheophyta</taxon>
        <taxon>Spermatophyta</taxon>
        <taxon>Magnoliopsida</taxon>
        <taxon>Liliopsida</taxon>
        <taxon>Poales</taxon>
        <taxon>Poaceae</taxon>
        <taxon>BOP clade</taxon>
        <taxon>Pooideae</taxon>
        <taxon>Triticodae</taxon>
        <taxon>Triticeae</taxon>
        <taxon>Triticinae</taxon>
        <taxon>Aegilops</taxon>
    </lineage>
</organism>
<reference evidence="1" key="1">
    <citation type="submission" date="2015-06" db="UniProtKB">
        <authorList>
            <consortium name="EnsemblPlants"/>
        </authorList>
    </citation>
    <scope>IDENTIFICATION</scope>
</reference>
<dbReference type="PANTHER" id="PTHR34223:SF73">
    <property type="entry name" value="F-BOX DOMAIN-CONTAINING PROTEIN"/>
    <property type="match status" value="1"/>
</dbReference>
<dbReference type="InterPro" id="IPR053781">
    <property type="entry name" value="F-box_AtFBL13-like"/>
</dbReference>
<dbReference type="ExpressionAtlas" id="N1R530">
    <property type="expression patterns" value="baseline"/>
</dbReference>
<dbReference type="AlphaFoldDB" id="N1R530"/>
<proteinExistence type="predicted"/>
<dbReference type="PANTHER" id="PTHR34223">
    <property type="entry name" value="OS11G0201299 PROTEIN"/>
    <property type="match status" value="1"/>
</dbReference>
<dbReference type="InterPro" id="IPR036047">
    <property type="entry name" value="F-box-like_dom_sf"/>
</dbReference>
<sequence length="443" mass="50279">MPPSGKEGKCAPPVTATDQISALSDQMLHHVLSFLPMQVAVRTCVLARRWRHLWRSTTGLRIVGLDEDKYVQVQDLRKFMNHLLVLRERTHLDTVEIKFDHDDDDDDVRYVNLWTRFAVMCKVRALTLHILEDGYLYLDNLPLVSEHLVTLDLHSVALPKAFLNFARSPQLVNLNIDDCFINANKMPCSLELEDFIGITPLLEDMPLLEAAFVNLSDRCKDVCLNYDSGVFCGANDNTCKYCVPISASCSSHCVLLDGISHAKHLKLISEIGKPIFTRDLKHCPKFSKLKTLLLNEYWFEAPDLDPLACIMKNSPVVEKLTLQLFSKGPNHEVEMKGSYSSMEGPSAISEHLKIVEVKCNVVDKRILKVLRFLSALNIQKTKRAAALNLCYEEWEGYPAVATLSDLCHPFSHPYLLLAPMGARERCGLQRQDTNLWQQHLLLK</sequence>
<dbReference type="Gene3D" id="1.20.1280.50">
    <property type="match status" value="1"/>
</dbReference>
<accession>N1R530</accession>
<evidence type="ECO:0008006" key="2">
    <source>
        <dbReference type="Google" id="ProtNLM"/>
    </source>
</evidence>
<dbReference type="CDD" id="cd22160">
    <property type="entry name" value="F-box_AtFBL13-like"/>
    <property type="match status" value="1"/>
</dbReference>
<name>N1R530_AEGTA</name>
<dbReference type="SUPFAM" id="SSF81383">
    <property type="entry name" value="F-box domain"/>
    <property type="match status" value="1"/>
</dbReference>